<evidence type="ECO:0000256" key="2">
    <source>
        <dbReference type="ARBA" id="ARBA00022448"/>
    </source>
</evidence>
<dbReference type="Gene3D" id="1.20.190.50">
    <property type="match status" value="1"/>
</dbReference>
<dbReference type="GO" id="GO:0006406">
    <property type="term" value="P:mRNA export from nucleus"/>
    <property type="evidence" value="ECO:0007669"/>
    <property type="project" value="TreeGrafter"/>
</dbReference>
<organism evidence="9 10">
    <name type="scientific">Globodera rostochiensis</name>
    <name type="common">Golden nematode worm</name>
    <name type="synonym">Heterodera rostochiensis</name>
    <dbReference type="NCBI Taxonomy" id="31243"/>
    <lineage>
        <taxon>Eukaryota</taxon>
        <taxon>Metazoa</taxon>
        <taxon>Ecdysozoa</taxon>
        <taxon>Nematoda</taxon>
        <taxon>Chromadorea</taxon>
        <taxon>Rhabditida</taxon>
        <taxon>Tylenchina</taxon>
        <taxon>Tylenchomorpha</taxon>
        <taxon>Tylenchoidea</taxon>
        <taxon>Heteroderidae</taxon>
        <taxon>Heteroderinae</taxon>
        <taxon>Globodera</taxon>
    </lineage>
</organism>
<dbReference type="InterPro" id="IPR007252">
    <property type="entry name" value="Nup84/Nup107"/>
</dbReference>
<comment type="subunit">
    <text evidence="8">Part of the nuclear pore complex (NPC).</text>
</comment>
<dbReference type="GO" id="GO:0000973">
    <property type="term" value="P:post-transcriptional tethering of RNA polymerase II gene DNA at nuclear periphery"/>
    <property type="evidence" value="ECO:0007669"/>
    <property type="project" value="TreeGrafter"/>
</dbReference>
<evidence type="ECO:0000256" key="4">
    <source>
        <dbReference type="ARBA" id="ARBA00022927"/>
    </source>
</evidence>
<dbReference type="GO" id="GO:0017056">
    <property type="term" value="F:structural constituent of nuclear pore"/>
    <property type="evidence" value="ECO:0007669"/>
    <property type="project" value="UniProtKB-UniRule"/>
</dbReference>
<keyword evidence="5 8" id="KW-0811">Translocation</keyword>
<reference evidence="10" key="1">
    <citation type="submission" date="2022-11" db="UniProtKB">
        <authorList>
            <consortium name="WormBaseParasite"/>
        </authorList>
    </citation>
    <scope>IDENTIFICATION</scope>
</reference>
<comment type="function">
    <text evidence="8">Functions as a component of the nuclear pore complex (NPC).</text>
</comment>
<dbReference type="PANTHER" id="PTHR13003:SF2">
    <property type="entry name" value="NUCLEAR PORE COMPLEX PROTEIN NUP107"/>
    <property type="match status" value="1"/>
</dbReference>
<dbReference type="GO" id="GO:0006606">
    <property type="term" value="P:protein import into nucleus"/>
    <property type="evidence" value="ECO:0007669"/>
    <property type="project" value="TreeGrafter"/>
</dbReference>
<evidence type="ECO:0000256" key="3">
    <source>
        <dbReference type="ARBA" id="ARBA00022816"/>
    </source>
</evidence>
<dbReference type="PANTHER" id="PTHR13003">
    <property type="entry name" value="NUP107-RELATED"/>
    <property type="match status" value="1"/>
</dbReference>
<dbReference type="AlphaFoldDB" id="A0A914I9N5"/>
<keyword evidence="9" id="KW-1185">Reference proteome</keyword>
<evidence type="ECO:0000313" key="10">
    <source>
        <dbReference type="WBParaSite" id="Gr19_v10_g8184.t1"/>
    </source>
</evidence>
<evidence type="ECO:0000256" key="6">
    <source>
        <dbReference type="ARBA" id="ARBA00023132"/>
    </source>
</evidence>
<evidence type="ECO:0000256" key="7">
    <source>
        <dbReference type="ARBA" id="ARBA00023242"/>
    </source>
</evidence>
<evidence type="ECO:0000256" key="1">
    <source>
        <dbReference type="ARBA" id="ARBA00009510"/>
    </source>
</evidence>
<keyword evidence="7 8" id="KW-0539">Nucleus</keyword>
<accession>A0A914I9N5</accession>
<proteinExistence type="inferred from homology"/>
<name>A0A914I9N5_GLORO</name>
<dbReference type="Proteomes" id="UP000887572">
    <property type="component" value="Unplaced"/>
</dbReference>
<keyword evidence="8" id="KW-0472">Membrane</keyword>
<dbReference type="Pfam" id="PF04121">
    <property type="entry name" value="Nup84_Nup100"/>
    <property type="match status" value="1"/>
</dbReference>
<sequence length="816" mass="94252">MAQDKDLQTSKNNYLHNSSIYTTGDISDLMPADSSLDGETAHLANNSSSTYTKGLQFLDRNDLLVKLSRMVFEDFHNNIFSFNADAQDETFLDVMQRFLEICEAGVKGIEQICDDAQIDPNSKAMMTQLSLERSAYALVLKMAHSNRLLNDNQNRVSSSFLTKLFRESDQFRRVSTLLLWSEENAVFSASEFSKIVAEDAEKLSLLDNIYACTKIRGSVHIDSRFVDRIAAEDEEAVQTLNRVIFAFLRAGRLDDAKTLLNDLKVPALSTFIFVREFLTNTRLSPLERFDEMFDFARSRLFLKQTARELIPVDDVRVQKTDQCIWATLGGDLATLLSHSQSTEDRLWSYLSCAAESLLDDALLKVHAKGDDELNLLAMDIQRREGTDSPKDVHAIFAELRNSECRSYYVLFEHLAMEQWDSVAESIGEYITNGKNVDQIAAHELRFFVHLVILLKLSGKSCANWSISDQLIEHYCAMLIQMRLIAIVPFYLYHLSPEKSTEKMLDFLMDLTFVSEQKEVLENAMKAGFDVPNLCREVYRRFKEKHNFGPKIGGEAMKQGAEELIRAWRWLAFGERDSVWDAIIEANFLLRKFFLYNLMSQALQLMQLAPENLPEIALKTFEMEFPNKEIPDKLRDAQREFDCYQLYFEAISRYSEWQNHVEGNKAPELPTKLSDERWARMDIRRRTEYELSVQKARDCLQKYYRLIELYKKRAIEILGAVLKMSHGWLVTLPLRDEDLADEEIVERAEDFVQIRKEYLANLFQLLINIYHRSNEPMSVLDAATLIMDPTYCLYKALDKERLQKLLKLISRAGASLL</sequence>
<keyword evidence="4" id="KW-0653">Protein transport</keyword>
<comment type="subcellular location">
    <subcellularLocation>
        <location evidence="8">Nucleus</location>
        <location evidence="8">Nuclear pore complex</location>
    </subcellularLocation>
    <subcellularLocation>
        <location evidence="8">Nucleus membrane</location>
    </subcellularLocation>
</comment>
<evidence type="ECO:0000313" key="9">
    <source>
        <dbReference type="Proteomes" id="UP000887572"/>
    </source>
</evidence>
<keyword evidence="3" id="KW-0509">mRNA transport</keyword>
<dbReference type="WBParaSite" id="Gr19_v10_g8184.t1">
    <property type="protein sequence ID" value="Gr19_v10_g8184.t1"/>
    <property type="gene ID" value="Gr19_v10_g8184"/>
</dbReference>
<dbReference type="GO" id="GO:0031080">
    <property type="term" value="C:nuclear pore outer ring"/>
    <property type="evidence" value="ECO:0007669"/>
    <property type="project" value="TreeGrafter"/>
</dbReference>
<protein>
    <recommendedName>
        <fullName evidence="8">Nuclear pore complex protein</fullName>
    </recommendedName>
</protein>
<evidence type="ECO:0000256" key="5">
    <source>
        <dbReference type="ARBA" id="ARBA00023010"/>
    </source>
</evidence>
<keyword evidence="2 8" id="KW-0813">Transport</keyword>
<comment type="similarity">
    <text evidence="1 8">Belongs to the nucleoporin Nup84/Nup107 family.</text>
</comment>
<keyword evidence="6 8" id="KW-0906">Nuclear pore complex</keyword>
<dbReference type="GO" id="GO:0031965">
    <property type="term" value="C:nuclear membrane"/>
    <property type="evidence" value="ECO:0007669"/>
    <property type="project" value="UniProtKB-SubCell"/>
</dbReference>
<evidence type="ECO:0000256" key="8">
    <source>
        <dbReference type="RuleBase" id="RU365072"/>
    </source>
</evidence>